<feature type="domain" description="Aminotransferase class I/classII large" evidence="7">
    <location>
        <begin position="37"/>
        <end position="387"/>
    </location>
</feature>
<reference evidence="8" key="1">
    <citation type="journal article" date="2021" name="PeerJ">
        <title>Extensive microbial diversity within the chicken gut microbiome revealed by metagenomics and culture.</title>
        <authorList>
            <person name="Gilroy R."/>
            <person name="Ravi A."/>
            <person name="Getino M."/>
            <person name="Pursley I."/>
            <person name="Horton D.L."/>
            <person name="Alikhan N.F."/>
            <person name="Baker D."/>
            <person name="Gharbi K."/>
            <person name="Hall N."/>
            <person name="Watson M."/>
            <person name="Adriaenssens E.M."/>
            <person name="Foster-Nyarko E."/>
            <person name="Jarju S."/>
            <person name="Secka A."/>
            <person name="Antonio M."/>
            <person name="Oren A."/>
            <person name="Chaudhuri R.R."/>
            <person name="La Ragione R."/>
            <person name="Hildebrand F."/>
            <person name="Pallen M.J."/>
        </authorList>
    </citation>
    <scope>NUCLEOTIDE SEQUENCE</scope>
    <source>
        <strain evidence="8">ChiSxjej3B15-572</strain>
    </source>
</reference>
<name>A0A9D2AJZ6_9LACO</name>
<evidence type="ECO:0000256" key="2">
    <source>
        <dbReference type="ARBA" id="ARBA00007441"/>
    </source>
</evidence>
<reference evidence="8" key="2">
    <citation type="submission" date="2021-04" db="EMBL/GenBank/DDBJ databases">
        <authorList>
            <person name="Gilroy R."/>
        </authorList>
    </citation>
    <scope>NUCLEOTIDE SEQUENCE</scope>
    <source>
        <strain evidence="8">ChiSxjej3B15-572</strain>
    </source>
</reference>
<dbReference type="Pfam" id="PF00155">
    <property type="entry name" value="Aminotran_1_2"/>
    <property type="match status" value="1"/>
</dbReference>
<dbReference type="SUPFAM" id="SSF53383">
    <property type="entry name" value="PLP-dependent transferases"/>
    <property type="match status" value="1"/>
</dbReference>
<dbReference type="AlphaFoldDB" id="A0A9D2AJZ6"/>
<dbReference type="CDD" id="cd00609">
    <property type="entry name" value="AAT_like"/>
    <property type="match status" value="1"/>
</dbReference>
<dbReference type="Gene3D" id="3.90.1150.10">
    <property type="entry name" value="Aspartate Aminotransferase, domain 1"/>
    <property type="match status" value="1"/>
</dbReference>
<dbReference type="PROSITE" id="PS00105">
    <property type="entry name" value="AA_TRANSFER_CLASS_1"/>
    <property type="match status" value="1"/>
</dbReference>
<dbReference type="PANTHER" id="PTHR46383:SF4">
    <property type="entry name" value="AMINOTRANSFERASE"/>
    <property type="match status" value="1"/>
</dbReference>
<evidence type="ECO:0000313" key="9">
    <source>
        <dbReference type="Proteomes" id="UP000824231"/>
    </source>
</evidence>
<keyword evidence="3 6" id="KW-0032">Aminotransferase</keyword>
<dbReference type="InterPro" id="IPR015424">
    <property type="entry name" value="PyrdxlP-dep_Trfase"/>
</dbReference>
<dbReference type="InterPro" id="IPR004838">
    <property type="entry name" value="NHTrfase_class1_PyrdxlP-BS"/>
</dbReference>
<evidence type="ECO:0000256" key="3">
    <source>
        <dbReference type="ARBA" id="ARBA00022576"/>
    </source>
</evidence>
<proteinExistence type="inferred from homology"/>
<dbReference type="GO" id="GO:0006520">
    <property type="term" value="P:amino acid metabolic process"/>
    <property type="evidence" value="ECO:0007669"/>
    <property type="project" value="InterPro"/>
</dbReference>
<dbReference type="Proteomes" id="UP000824231">
    <property type="component" value="Unassembled WGS sequence"/>
</dbReference>
<dbReference type="InterPro" id="IPR015422">
    <property type="entry name" value="PyrdxlP-dep_Trfase_small"/>
</dbReference>
<dbReference type="InterPro" id="IPR015421">
    <property type="entry name" value="PyrdxlP-dep_Trfase_major"/>
</dbReference>
<dbReference type="EMBL" id="DXFH01000008">
    <property type="protein sequence ID" value="HIX35283.1"/>
    <property type="molecule type" value="Genomic_DNA"/>
</dbReference>
<comment type="similarity">
    <text evidence="2 6">Belongs to the class-I pyridoxal-phosphate-dependent aminotransferase family.</text>
</comment>
<evidence type="ECO:0000256" key="1">
    <source>
        <dbReference type="ARBA" id="ARBA00001933"/>
    </source>
</evidence>
<keyword evidence="5" id="KW-0663">Pyridoxal phosphate</keyword>
<accession>A0A9D2AJZ6</accession>
<keyword evidence="4 6" id="KW-0808">Transferase</keyword>
<comment type="caution">
    <text evidence="8">The sequence shown here is derived from an EMBL/GenBank/DDBJ whole genome shotgun (WGS) entry which is preliminary data.</text>
</comment>
<evidence type="ECO:0000259" key="7">
    <source>
        <dbReference type="Pfam" id="PF00155"/>
    </source>
</evidence>
<gene>
    <name evidence="8" type="ORF">H9856_02570</name>
</gene>
<dbReference type="EC" id="2.6.1.-" evidence="6"/>
<evidence type="ECO:0000256" key="4">
    <source>
        <dbReference type="ARBA" id="ARBA00022679"/>
    </source>
</evidence>
<dbReference type="GO" id="GO:0008483">
    <property type="term" value="F:transaminase activity"/>
    <property type="evidence" value="ECO:0007669"/>
    <property type="project" value="UniProtKB-KW"/>
</dbReference>
<organism evidence="8 9">
    <name type="scientific">Candidatus Limosilactobacillus merdigallinarum</name>
    <dbReference type="NCBI Taxonomy" id="2838652"/>
    <lineage>
        <taxon>Bacteria</taxon>
        <taxon>Bacillati</taxon>
        <taxon>Bacillota</taxon>
        <taxon>Bacilli</taxon>
        <taxon>Lactobacillales</taxon>
        <taxon>Lactobacillaceae</taxon>
        <taxon>Limosilactobacillus</taxon>
    </lineage>
</organism>
<comment type="cofactor">
    <cofactor evidence="1 6">
        <name>pyridoxal 5'-phosphate</name>
        <dbReference type="ChEBI" id="CHEBI:597326"/>
    </cofactor>
</comment>
<sequence length="393" mass="41734">MPEMSSKLQSRFNRALKKVAPSPIRVFDMKASVIPGIVKLTLGEPDFNVPAVSKQAAIDSINNNDSHYSPSAGTPELRQAIAHFMQDRYGLTYNPDGEIIVTIGATEAIYATLFALINPGDKVVIPTPTFPLYEAIAAMLGAEVITVDTSSNGFVLSPEMLQDALHKAGDVKAVVLNYPSNPTGVTYSADQLKAIADVLADTDTVVIADEIYSELIYDGHHTSLAKFLPGQTVILNGASKSGAMTGYRVGFVAAPAGLAKMIGMVSSLTITSPADPSMAAAVPVFDSEEGKQATEQMREAYQKRRDVLVSGLTALGFTVAKPNGAFYVFAKLPASQGTDDVAFAQRLVDEVKVATIPGAYFGAGGAGYLRLSYATSMDNIKKALQRIGKMLNK</sequence>
<dbReference type="InterPro" id="IPR004839">
    <property type="entry name" value="Aminotransferase_I/II_large"/>
</dbReference>
<evidence type="ECO:0000256" key="5">
    <source>
        <dbReference type="ARBA" id="ARBA00022898"/>
    </source>
</evidence>
<protein>
    <recommendedName>
        <fullName evidence="6">Aminotransferase</fullName>
        <ecNumber evidence="6">2.6.1.-</ecNumber>
    </recommendedName>
</protein>
<dbReference type="GO" id="GO:0030170">
    <property type="term" value="F:pyridoxal phosphate binding"/>
    <property type="evidence" value="ECO:0007669"/>
    <property type="project" value="InterPro"/>
</dbReference>
<evidence type="ECO:0000256" key="6">
    <source>
        <dbReference type="RuleBase" id="RU000481"/>
    </source>
</evidence>
<dbReference type="InterPro" id="IPR050596">
    <property type="entry name" value="AspAT/PAT-like"/>
</dbReference>
<dbReference type="Gene3D" id="3.40.640.10">
    <property type="entry name" value="Type I PLP-dependent aspartate aminotransferase-like (Major domain)"/>
    <property type="match status" value="1"/>
</dbReference>
<dbReference type="PANTHER" id="PTHR46383">
    <property type="entry name" value="ASPARTATE AMINOTRANSFERASE"/>
    <property type="match status" value="1"/>
</dbReference>
<evidence type="ECO:0000313" key="8">
    <source>
        <dbReference type="EMBL" id="HIX35283.1"/>
    </source>
</evidence>